<dbReference type="EMBL" id="JALLPJ020000874">
    <property type="protein sequence ID" value="KAL3780812.1"/>
    <property type="molecule type" value="Genomic_DNA"/>
</dbReference>
<sequence>MQMLEHPWTKGMTARTDKTKDIDTKLNAFRAYKSQLEAKVFSQWVAGATSSDANKASLIENAFKSFDTTNKGYVTLSDISRSLTGKKDDSTNDALGLSGFTRLLGNSMENQHFPK</sequence>
<comment type="caution">
    <text evidence="2">The sequence shown here is derived from an EMBL/GenBank/DDBJ whole genome shotgun (WGS) entry which is preliminary data.</text>
</comment>
<dbReference type="PROSITE" id="PS50222">
    <property type="entry name" value="EF_HAND_2"/>
    <property type="match status" value="1"/>
</dbReference>
<protein>
    <recommendedName>
        <fullName evidence="1">EF-hand domain-containing protein</fullName>
    </recommendedName>
</protein>
<organism evidence="2 3">
    <name type="scientific">Cyclotella atomus</name>
    <dbReference type="NCBI Taxonomy" id="382360"/>
    <lineage>
        <taxon>Eukaryota</taxon>
        <taxon>Sar</taxon>
        <taxon>Stramenopiles</taxon>
        <taxon>Ochrophyta</taxon>
        <taxon>Bacillariophyta</taxon>
        <taxon>Coscinodiscophyceae</taxon>
        <taxon>Thalassiosirophycidae</taxon>
        <taxon>Stephanodiscales</taxon>
        <taxon>Stephanodiscaceae</taxon>
        <taxon>Cyclotella</taxon>
    </lineage>
</organism>
<evidence type="ECO:0000313" key="2">
    <source>
        <dbReference type="EMBL" id="KAL3780812.1"/>
    </source>
</evidence>
<feature type="domain" description="EF-hand" evidence="1">
    <location>
        <begin position="54"/>
        <end position="89"/>
    </location>
</feature>
<dbReference type="Gene3D" id="1.10.238.10">
    <property type="entry name" value="EF-hand"/>
    <property type="match status" value="1"/>
</dbReference>
<dbReference type="InterPro" id="IPR002048">
    <property type="entry name" value="EF_hand_dom"/>
</dbReference>
<accession>A0ABD3NYX6</accession>
<evidence type="ECO:0000313" key="3">
    <source>
        <dbReference type="Proteomes" id="UP001530400"/>
    </source>
</evidence>
<name>A0ABD3NYX6_9STRA</name>
<evidence type="ECO:0000259" key="1">
    <source>
        <dbReference type="PROSITE" id="PS50222"/>
    </source>
</evidence>
<dbReference type="AlphaFoldDB" id="A0ABD3NYX6"/>
<dbReference type="Proteomes" id="UP001530400">
    <property type="component" value="Unassembled WGS sequence"/>
</dbReference>
<proteinExistence type="predicted"/>
<keyword evidence="3" id="KW-1185">Reference proteome</keyword>
<reference evidence="2 3" key="1">
    <citation type="submission" date="2024-10" db="EMBL/GenBank/DDBJ databases">
        <title>Updated reference genomes for cyclostephanoid diatoms.</title>
        <authorList>
            <person name="Roberts W.R."/>
            <person name="Alverson A.J."/>
        </authorList>
    </citation>
    <scope>NUCLEOTIDE SEQUENCE [LARGE SCALE GENOMIC DNA]</scope>
    <source>
        <strain evidence="2 3">AJA010-31</strain>
    </source>
</reference>
<gene>
    <name evidence="2" type="ORF">ACHAWO_004458</name>
</gene>